<comment type="caution">
    <text evidence="3">The sequence shown here is derived from an EMBL/GenBank/DDBJ whole genome shotgun (WGS) entry which is preliminary data.</text>
</comment>
<comment type="similarity">
    <text evidence="1">Belongs to the NAD(P)-dependent epimerase/dehydratase family.</text>
</comment>
<protein>
    <submittedName>
        <fullName evidence="3">NAD-dependent epimerase/dehydratase family protein</fullName>
    </submittedName>
</protein>
<dbReference type="SUPFAM" id="SSF51735">
    <property type="entry name" value="NAD(P)-binding Rossmann-fold domains"/>
    <property type="match status" value="1"/>
</dbReference>
<keyword evidence="4" id="KW-1185">Reference proteome</keyword>
<feature type="domain" description="NAD-dependent epimerase/dehydratase" evidence="2">
    <location>
        <begin position="162"/>
        <end position="272"/>
    </location>
</feature>
<dbReference type="Proteomes" id="UP001611580">
    <property type="component" value="Unassembled WGS sequence"/>
</dbReference>
<dbReference type="InterPro" id="IPR001509">
    <property type="entry name" value="Epimerase_deHydtase"/>
</dbReference>
<proteinExistence type="inferred from homology"/>
<feature type="domain" description="NAD-dependent epimerase/dehydratase" evidence="2">
    <location>
        <begin position="3"/>
        <end position="122"/>
    </location>
</feature>
<sequence length="336" mass="35067">MRVLVTGGAGFIGREVVAELSARGDDVVVLDSLREDVHGPAAVADERTVVGDVRDPGAVQRALTGCDAVVHLAAKVGLGVSLADIDDYVSSNDLGTAVLLRAAEVPHIVYASSMVVYGEGRYDCREHGQVAPSPRRAEDLEAGLFEPRCPVCSAPLRPGLVTEDARLDPRNVYAATKAHGEMLLAAWARQTGAGATALRFHNVYGPGMPRDTPYAGVAALFRSAVERGEAPTVLEDGQQRRDFVHVTDVARAVAAAVAQPRTAGRVVPLNVGSGVVTTVGEMAQVTSKLLAGPEPVVTGGYRLGDVRHVTASSEAAAQALGWRARTGLEEGLATLA</sequence>
<organism evidence="3 4">
    <name type="scientific">Promicromonospora kroppenstedtii</name>
    <dbReference type="NCBI Taxonomy" id="440482"/>
    <lineage>
        <taxon>Bacteria</taxon>
        <taxon>Bacillati</taxon>
        <taxon>Actinomycetota</taxon>
        <taxon>Actinomycetes</taxon>
        <taxon>Micrococcales</taxon>
        <taxon>Promicromonosporaceae</taxon>
        <taxon>Promicromonospora</taxon>
    </lineage>
</organism>
<accession>A0ABW7XF23</accession>
<reference evidence="3 4" key="1">
    <citation type="submission" date="2024-10" db="EMBL/GenBank/DDBJ databases">
        <title>The Natural Products Discovery Center: Release of the First 8490 Sequenced Strains for Exploring Actinobacteria Biosynthetic Diversity.</title>
        <authorList>
            <person name="Kalkreuter E."/>
            <person name="Kautsar S.A."/>
            <person name="Yang D."/>
            <person name="Bader C.D."/>
            <person name="Teijaro C.N."/>
            <person name="Fluegel L."/>
            <person name="Davis C.M."/>
            <person name="Simpson J.R."/>
            <person name="Lauterbach L."/>
            <person name="Steele A.D."/>
            <person name="Gui C."/>
            <person name="Meng S."/>
            <person name="Li G."/>
            <person name="Viehrig K."/>
            <person name="Ye F."/>
            <person name="Su P."/>
            <person name="Kiefer A.F."/>
            <person name="Nichols A."/>
            <person name="Cepeda A.J."/>
            <person name="Yan W."/>
            <person name="Fan B."/>
            <person name="Jiang Y."/>
            <person name="Adhikari A."/>
            <person name="Zheng C.-J."/>
            <person name="Schuster L."/>
            <person name="Cowan T.M."/>
            <person name="Smanski M.J."/>
            <person name="Chevrette M.G."/>
            <person name="De Carvalho L.P.S."/>
            <person name="Shen B."/>
        </authorList>
    </citation>
    <scope>NUCLEOTIDE SEQUENCE [LARGE SCALE GENOMIC DNA]</scope>
    <source>
        <strain evidence="3 4">NPDC019481</strain>
    </source>
</reference>
<evidence type="ECO:0000259" key="2">
    <source>
        <dbReference type="Pfam" id="PF01370"/>
    </source>
</evidence>
<evidence type="ECO:0000256" key="1">
    <source>
        <dbReference type="ARBA" id="ARBA00007637"/>
    </source>
</evidence>
<dbReference type="Pfam" id="PF01370">
    <property type="entry name" value="Epimerase"/>
    <property type="match status" value="2"/>
</dbReference>
<dbReference type="Gene3D" id="3.40.50.720">
    <property type="entry name" value="NAD(P)-binding Rossmann-like Domain"/>
    <property type="match status" value="1"/>
</dbReference>
<gene>
    <name evidence="3" type="ORF">ACH47X_04205</name>
</gene>
<evidence type="ECO:0000313" key="4">
    <source>
        <dbReference type="Proteomes" id="UP001611580"/>
    </source>
</evidence>
<dbReference type="InterPro" id="IPR036291">
    <property type="entry name" value="NAD(P)-bd_dom_sf"/>
</dbReference>
<dbReference type="EMBL" id="JBIRYI010000002">
    <property type="protein sequence ID" value="MFI2486085.1"/>
    <property type="molecule type" value="Genomic_DNA"/>
</dbReference>
<dbReference type="PANTHER" id="PTHR43000">
    <property type="entry name" value="DTDP-D-GLUCOSE 4,6-DEHYDRATASE-RELATED"/>
    <property type="match status" value="1"/>
</dbReference>
<evidence type="ECO:0000313" key="3">
    <source>
        <dbReference type="EMBL" id="MFI2486085.1"/>
    </source>
</evidence>
<name>A0ABW7XF23_9MICO</name>
<dbReference type="RefSeq" id="WP_397401700.1">
    <property type="nucleotide sequence ID" value="NZ_JBIRYI010000002.1"/>
</dbReference>